<dbReference type="Pfam" id="PF13635">
    <property type="entry name" value="DUF4143"/>
    <property type="match status" value="1"/>
</dbReference>
<dbReference type="EMBL" id="CP059320">
    <property type="protein sequence ID" value="QTH24898.1"/>
    <property type="molecule type" value="Genomic_DNA"/>
</dbReference>
<keyword evidence="3" id="KW-0547">Nucleotide-binding</keyword>
<reference evidence="3" key="1">
    <citation type="submission" date="2020-07" db="EMBL/GenBank/DDBJ databases">
        <authorList>
            <person name="Camacho E."/>
        </authorList>
    </citation>
    <scope>NUCLEOTIDE SEQUENCE</scope>
    <source>
        <strain evidence="3">MPO218</strain>
        <plasmid evidence="3">pIBU218</plasmid>
    </source>
</reference>
<evidence type="ECO:0000313" key="4">
    <source>
        <dbReference type="Proteomes" id="UP000664914"/>
    </source>
</evidence>
<dbReference type="InterPro" id="IPR025420">
    <property type="entry name" value="DUF4143"/>
</dbReference>
<accession>A0A975HGX6</accession>
<name>A0A975HGX6_9SPHN</name>
<dbReference type="InterPro" id="IPR027417">
    <property type="entry name" value="P-loop_NTPase"/>
</dbReference>
<reference evidence="3" key="2">
    <citation type="submission" date="2021-04" db="EMBL/GenBank/DDBJ databases">
        <title>Isolation and genomic analysis of the ibuprofen-degrading bacterium Sphingomonas strain MPO218.</title>
        <authorList>
            <person name="Aulestia M."/>
            <person name="Flores A."/>
            <person name="Mangas E.L."/>
            <person name="Perez-Pulido A.J."/>
            <person name="Santero E."/>
            <person name="Camacho E.M."/>
        </authorList>
    </citation>
    <scope>NUCLEOTIDE SEQUENCE</scope>
    <source>
        <strain evidence="3">MPO218</strain>
        <plasmid evidence="3">pIBU218</plasmid>
    </source>
</reference>
<dbReference type="InterPro" id="IPR041682">
    <property type="entry name" value="AAA_14"/>
</dbReference>
<dbReference type="Proteomes" id="UP000664914">
    <property type="component" value="Plasmid pIBU218"/>
</dbReference>
<dbReference type="AlphaFoldDB" id="A0A975HGX6"/>
<dbReference type="GO" id="GO:0005524">
    <property type="term" value="F:ATP binding"/>
    <property type="evidence" value="ECO:0007669"/>
    <property type="project" value="UniProtKB-KW"/>
</dbReference>
<feature type="domain" description="AAA" evidence="1">
    <location>
        <begin position="5"/>
        <end position="73"/>
    </location>
</feature>
<dbReference type="PANTHER" id="PTHR43566">
    <property type="entry name" value="CONSERVED PROTEIN"/>
    <property type="match status" value="1"/>
</dbReference>
<dbReference type="SUPFAM" id="SSF52540">
    <property type="entry name" value="P-loop containing nucleoside triphosphate hydrolases"/>
    <property type="match status" value="1"/>
</dbReference>
<organism evidence="3 4">
    <name type="scientific">Rhizorhabdus wittichii</name>
    <dbReference type="NCBI Taxonomy" id="160791"/>
    <lineage>
        <taxon>Bacteria</taxon>
        <taxon>Pseudomonadati</taxon>
        <taxon>Pseudomonadota</taxon>
        <taxon>Alphaproteobacteria</taxon>
        <taxon>Sphingomonadales</taxon>
        <taxon>Sphingomonadaceae</taxon>
        <taxon>Rhizorhabdus</taxon>
    </lineage>
</organism>
<geneLocation type="plasmid" evidence="3 4">
    <name>pIBU218</name>
</geneLocation>
<keyword evidence="3" id="KW-0067">ATP-binding</keyword>
<dbReference type="PANTHER" id="PTHR43566:SF2">
    <property type="entry name" value="DUF4143 DOMAIN-CONTAINING PROTEIN"/>
    <property type="match status" value="1"/>
</dbReference>
<protein>
    <submittedName>
        <fullName evidence="3">ATP-binding protein</fullName>
    </submittedName>
</protein>
<sequence>MGVGKLVVIDEVQRAPDLFSTLRGVIDERRRAGEGAGHFLLLGSANRILLNQSSESLAGRVAYMDMGPIDADEARSAGLDDLNQLWVRGGFPESLTAPNDTESFRRRLDLIRTYVERDLPFMVPRMPSATINRLWTMLAHGQGGLFNASGLAGSLSISAPTVANYIDILCDLGLVRRLNPWFANVGKRLVKAPRLYVRDSGLLHALLRLEKLDDILSHPVAGTSWEGMVIENIIGAVGDRYDAHFYRTANGAEIDLILVSGGVPEVAIEVKRSTAPSVERGFHLACDDLEIEKRWLIYPGEMAYPKPHGITAMPLVQALEQLVAGTSKPS</sequence>
<gene>
    <name evidence="3" type="ORF">HRJ34_27665</name>
</gene>
<feature type="domain" description="DUF4143" evidence="2">
    <location>
        <begin position="116"/>
        <end position="273"/>
    </location>
</feature>
<evidence type="ECO:0000259" key="1">
    <source>
        <dbReference type="Pfam" id="PF13173"/>
    </source>
</evidence>
<keyword evidence="3" id="KW-0614">Plasmid</keyword>
<evidence type="ECO:0000259" key="2">
    <source>
        <dbReference type="Pfam" id="PF13635"/>
    </source>
</evidence>
<evidence type="ECO:0000313" key="3">
    <source>
        <dbReference type="EMBL" id="QTH24898.1"/>
    </source>
</evidence>
<dbReference type="Pfam" id="PF13173">
    <property type="entry name" value="AAA_14"/>
    <property type="match status" value="1"/>
</dbReference>
<proteinExistence type="predicted"/>